<proteinExistence type="predicted"/>
<dbReference type="PROSITE" id="PS51186">
    <property type="entry name" value="GNAT"/>
    <property type="match status" value="1"/>
</dbReference>
<dbReference type="PANTHER" id="PTHR43792">
    <property type="entry name" value="GNAT FAMILY, PUTATIVE (AFU_ORTHOLOGUE AFUA_3G00765)-RELATED-RELATED"/>
    <property type="match status" value="1"/>
</dbReference>
<organism evidence="2 3">
    <name type="scientific">Chondromyces crocatus</name>
    <dbReference type="NCBI Taxonomy" id="52"/>
    <lineage>
        <taxon>Bacteria</taxon>
        <taxon>Pseudomonadati</taxon>
        <taxon>Myxococcota</taxon>
        <taxon>Polyangia</taxon>
        <taxon>Polyangiales</taxon>
        <taxon>Polyangiaceae</taxon>
        <taxon>Chondromyces</taxon>
    </lineage>
</organism>
<dbReference type="OrthoDB" id="9804153at2"/>
<dbReference type="Proteomes" id="UP000067626">
    <property type="component" value="Chromosome"/>
</dbReference>
<dbReference type="SUPFAM" id="SSF55729">
    <property type="entry name" value="Acyl-CoA N-acyltransferases (Nat)"/>
    <property type="match status" value="1"/>
</dbReference>
<dbReference type="RefSeq" id="WP_050429667.1">
    <property type="nucleotide sequence ID" value="NZ_CP012159.1"/>
</dbReference>
<dbReference type="InterPro" id="IPR000182">
    <property type="entry name" value="GNAT_dom"/>
</dbReference>
<gene>
    <name evidence="2" type="ORF">CMC5_014060</name>
</gene>
<dbReference type="GO" id="GO:0016747">
    <property type="term" value="F:acyltransferase activity, transferring groups other than amino-acyl groups"/>
    <property type="evidence" value="ECO:0007669"/>
    <property type="project" value="InterPro"/>
</dbReference>
<dbReference type="Gene3D" id="3.40.630.30">
    <property type="match status" value="1"/>
</dbReference>
<name>A0A0K1E8T2_CHOCO</name>
<dbReference type="KEGG" id="ccro:CMC5_014060"/>
<dbReference type="AlphaFoldDB" id="A0A0K1E8T2"/>
<protein>
    <recommendedName>
        <fullName evidence="1">N-acetyltransferase domain-containing protein</fullName>
    </recommendedName>
</protein>
<feature type="domain" description="N-acetyltransferase" evidence="1">
    <location>
        <begin position="15"/>
        <end position="170"/>
    </location>
</feature>
<dbReference type="EMBL" id="CP012159">
    <property type="protein sequence ID" value="AKT37275.1"/>
    <property type="molecule type" value="Genomic_DNA"/>
</dbReference>
<accession>A0A0K1E8T2</accession>
<reference evidence="2 3" key="1">
    <citation type="submission" date="2015-07" db="EMBL/GenBank/DDBJ databases">
        <title>Genome analysis of myxobacterium Chondromyces crocatus Cm c5 reveals a high potential for natural compound synthesis and the genetic basis for the loss of fruiting body formation.</title>
        <authorList>
            <person name="Zaburannyi N."/>
            <person name="Bunk B."/>
            <person name="Maier J."/>
            <person name="Overmann J."/>
            <person name="Mueller R."/>
        </authorList>
    </citation>
    <scope>NUCLEOTIDE SEQUENCE [LARGE SCALE GENOMIC DNA]</scope>
    <source>
        <strain evidence="2 3">Cm c5</strain>
    </source>
</reference>
<sequence>MPLFDPFPVLETPRLRLRALTSEDFDVFFRIQADLRVMRYSGRAPYTREQCQEHLERIHAGIREGVSIRWGLTLRDTGELIGTSGLWNWNKQHRWAETGYELTPERWGKGYMPEALRAICGYTFAHTDIHRIEARIDPENTASARVLEKVGFVKEGVMRQNWFFDGRFTDTPVYGLLREDLQAQHKDPNEEG</sequence>
<evidence type="ECO:0000259" key="1">
    <source>
        <dbReference type="PROSITE" id="PS51186"/>
    </source>
</evidence>
<keyword evidence="3" id="KW-1185">Reference proteome</keyword>
<dbReference type="InterPro" id="IPR016181">
    <property type="entry name" value="Acyl_CoA_acyltransferase"/>
</dbReference>
<dbReference type="Pfam" id="PF13302">
    <property type="entry name" value="Acetyltransf_3"/>
    <property type="match status" value="1"/>
</dbReference>
<dbReference type="STRING" id="52.CMC5_014060"/>
<evidence type="ECO:0000313" key="2">
    <source>
        <dbReference type="EMBL" id="AKT37275.1"/>
    </source>
</evidence>
<evidence type="ECO:0000313" key="3">
    <source>
        <dbReference type="Proteomes" id="UP000067626"/>
    </source>
</evidence>
<dbReference type="InterPro" id="IPR051531">
    <property type="entry name" value="N-acetyltransferase"/>
</dbReference>